<sequence>MDLVKSMQVYVAVVEGGSFVHAAERFDTSTASISRQIAALEEHLGVRLLQRTTRRLSMSETGRAFYERAQQILTDIAETEAVIGREVTQPTGLLRISVPLSYGLREFAGILPEFRARYPGLRLDIDLSDRAVDLINDSIDVAVRIGASPSPNLIARKIAPVRIIVCAAPAYLARRGFPKTPEDLAGHDTLAYSLLATGDTWTFHDRHGTEQSVRVEPLVHANNGDLLRKLALAGGGIISQPDFIVADDLARGALVPLLEDWHRSESHIYAVYLSRRFLSPKVRVFIDFMVEHAARGVADIA</sequence>
<evidence type="ECO:0000256" key="1">
    <source>
        <dbReference type="ARBA" id="ARBA00009437"/>
    </source>
</evidence>
<dbReference type="InterPro" id="IPR005119">
    <property type="entry name" value="LysR_subst-bd"/>
</dbReference>
<dbReference type="Pfam" id="PF03466">
    <property type="entry name" value="LysR_substrate"/>
    <property type="match status" value="1"/>
</dbReference>
<name>A0ABW1TVG5_9BURK</name>
<dbReference type="InterPro" id="IPR058163">
    <property type="entry name" value="LysR-type_TF_proteobact-type"/>
</dbReference>
<evidence type="ECO:0000313" key="7">
    <source>
        <dbReference type="Proteomes" id="UP001596270"/>
    </source>
</evidence>
<feature type="domain" description="HTH lysR-type" evidence="5">
    <location>
        <begin position="1"/>
        <end position="59"/>
    </location>
</feature>
<dbReference type="CDD" id="cd08422">
    <property type="entry name" value="PBP2_CrgA_like"/>
    <property type="match status" value="1"/>
</dbReference>
<accession>A0ABW1TVG5</accession>
<dbReference type="Pfam" id="PF00126">
    <property type="entry name" value="HTH_1"/>
    <property type="match status" value="1"/>
</dbReference>
<dbReference type="RefSeq" id="WP_371435666.1">
    <property type="nucleotide sequence ID" value="NZ_JBHSRS010000013.1"/>
</dbReference>
<dbReference type="Gene3D" id="1.10.10.10">
    <property type="entry name" value="Winged helix-like DNA-binding domain superfamily/Winged helix DNA-binding domain"/>
    <property type="match status" value="1"/>
</dbReference>
<protein>
    <submittedName>
        <fullName evidence="6">LysR substrate-binding domain-containing protein</fullName>
    </submittedName>
</protein>
<evidence type="ECO:0000256" key="3">
    <source>
        <dbReference type="ARBA" id="ARBA00023125"/>
    </source>
</evidence>
<proteinExistence type="inferred from homology"/>
<evidence type="ECO:0000256" key="4">
    <source>
        <dbReference type="ARBA" id="ARBA00023163"/>
    </source>
</evidence>
<evidence type="ECO:0000313" key="6">
    <source>
        <dbReference type="EMBL" id="MFC6280697.1"/>
    </source>
</evidence>
<dbReference type="Gene3D" id="3.40.190.290">
    <property type="match status" value="1"/>
</dbReference>
<keyword evidence="7" id="KW-1185">Reference proteome</keyword>
<dbReference type="InterPro" id="IPR036388">
    <property type="entry name" value="WH-like_DNA-bd_sf"/>
</dbReference>
<dbReference type="PANTHER" id="PTHR30537:SF5">
    <property type="entry name" value="HTH-TYPE TRANSCRIPTIONAL ACTIVATOR TTDR-RELATED"/>
    <property type="match status" value="1"/>
</dbReference>
<reference evidence="7" key="1">
    <citation type="journal article" date="2019" name="Int. J. Syst. Evol. Microbiol.">
        <title>The Global Catalogue of Microorganisms (GCM) 10K type strain sequencing project: providing services to taxonomists for standard genome sequencing and annotation.</title>
        <authorList>
            <consortium name="The Broad Institute Genomics Platform"/>
            <consortium name="The Broad Institute Genome Sequencing Center for Infectious Disease"/>
            <person name="Wu L."/>
            <person name="Ma J."/>
        </authorList>
    </citation>
    <scope>NUCLEOTIDE SEQUENCE [LARGE SCALE GENOMIC DNA]</scope>
    <source>
        <strain evidence="7">CCUG 39402</strain>
    </source>
</reference>
<dbReference type="SUPFAM" id="SSF46785">
    <property type="entry name" value="Winged helix' DNA-binding domain"/>
    <property type="match status" value="1"/>
</dbReference>
<dbReference type="PROSITE" id="PS50931">
    <property type="entry name" value="HTH_LYSR"/>
    <property type="match status" value="1"/>
</dbReference>
<keyword evidence="2" id="KW-0805">Transcription regulation</keyword>
<dbReference type="Proteomes" id="UP001596270">
    <property type="component" value="Unassembled WGS sequence"/>
</dbReference>
<dbReference type="InterPro" id="IPR036390">
    <property type="entry name" value="WH_DNA-bd_sf"/>
</dbReference>
<dbReference type="InterPro" id="IPR000847">
    <property type="entry name" value="LysR_HTH_N"/>
</dbReference>
<keyword evidence="4" id="KW-0804">Transcription</keyword>
<evidence type="ECO:0000256" key="2">
    <source>
        <dbReference type="ARBA" id="ARBA00023015"/>
    </source>
</evidence>
<dbReference type="SUPFAM" id="SSF53850">
    <property type="entry name" value="Periplasmic binding protein-like II"/>
    <property type="match status" value="1"/>
</dbReference>
<dbReference type="PANTHER" id="PTHR30537">
    <property type="entry name" value="HTH-TYPE TRANSCRIPTIONAL REGULATOR"/>
    <property type="match status" value="1"/>
</dbReference>
<comment type="similarity">
    <text evidence="1">Belongs to the LysR transcriptional regulatory family.</text>
</comment>
<gene>
    <name evidence="6" type="ORF">ACFQND_05565</name>
</gene>
<keyword evidence="3" id="KW-0238">DNA-binding</keyword>
<organism evidence="6 7">
    <name type="scientific">Polaromonas aquatica</name>
    <dbReference type="NCBI Taxonomy" id="332657"/>
    <lineage>
        <taxon>Bacteria</taxon>
        <taxon>Pseudomonadati</taxon>
        <taxon>Pseudomonadota</taxon>
        <taxon>Betaproteobacteria</taxon>
        <taxon>Burkholderiales</taxon>
        <taxon>Comamonadaceae</taxon>
        <taxon>Polaromonas</taxon>
    </lineage>
</organism>
<evidence type="ECO:0000259" key="5">
    <source>
        <dbReference type="PROSITE" id="PS50931"/>
    </source>
</evidence>
<comment type="caution">
    <text evidence="6">The sequence shown here is derived from an EMBL/GenBank/DDBJ whole genome shotgun (WGS) entry which is preliminary data.</text>
</comment>
<dbReference type="EMBL" id="JBHSRS010000013">
    <property type="protein sequence ID" value="MFC6280697.1"/>
    <property type="molecule type" value="Genomic_DNA"/>
</dbReference>